<comment type="function">
    <text evidence="7">Degrades oligopeptides.</text>
</comment>
<evidence type="ECO:0000256" key="1">
    <source>
        <dbReference type="ARBA" id="ARBA00004496"/>
    </source>
</evidence>
<evidence type="ECO:0000256" key="2">
    <source>
        <dbReference type="ARBA" id="ARBA00008524"/>
    </source>
</evidence>
<evidence type="ECO:0000256" key="6">
    <source>
        <dbReference type="ARBA" id="ARBA00022825"/>
    </source>
</evidence>
<feature type="signal peptide" evidence="9">
    <location>
        <begin position="1"/>
        <end position="20"/>
    </location>
</feature>
<dbReference type="SUPFAM" id="SSF50156">
    <property type="entry name" value="PDZ domain-like"/>
    <property type="match status" value="1"/>
</dbReference>
<dbReference type="Gene3D" id="3.30.750.44">
    <property type="match status" value="1"/>
</dbReference>
<dbReference type="Proteomes" id="UP001606302">
    <property type="component" value="Unassembled WGS sequence"/>
</dbReference>
<dbReference type="SUPFAM" id="SSF82171">
    <property type="entry name" value="DPP6 N-terminal domain-like"/>
    <property type="match status" value="1"/>
</dbReference>
<gene>
    <name evidence="12" type="ORF">ACG04Q_18840</name>
</gene>
<dbReference type="CDD" id="cd07562">
    <property type="entry name" value="Peptidase_S41_TRI"/>
    <property type="match status" value="1"/>
</dbReference>
<keyword evidence="3 7" id="KW-0963">Cytoplasm</keyword>
<dbReference type="InterPro" id="IPR015943">
    <property type="entry name" value="WD40/YVTN_repeat-like_dom_sf"/>
</dbReference>
<dbReference type="InterPro" id="IPR001478">
    <property type="entry name" value="PDZ"/>
</dbReference>
<evidence type="ECO:0000259" key="10">
    <source>
        <dbReference type="SMART" id="SM00228"/>
    </source>
</evidence>
<dbReference type="InterPro" id="IPR029414">
    <property type="entry name" value="Tricorn_PDZ"/>
</dbReference>
<dbReference type="SUPFAM" id="SSF69304">
    <property type="entry name" value="Tricorn protease N-terminal domain"/>
    <property type="match status" value="1"/>
</dbReference>
<keyword evidence="4 7" id="KW-0645">Protease</keyword>
<feature type="compositionally biased region" description="Basic and acidic residues" evidence="8">
    <location>
        <begin position="545"/>
        <end position="597"/>
    </location>
</feature>
<dbReference type="PIRSF" id="PIRSF036421">
    <property type="entry name" value="Tricorn_protease"/>
    <property type="match status" value="1"/>
</dbReference>
<feature type="region of interest" description="Disordered" evidence="8">
    <location>
        <begin position="544"/>
        <end position="597"/>
    </location>
</feature>
<dbReference type="EC" id="3.4.21.-" evidence="7"/>
<reference evidence="12 13" key="1">
    <citation type="submission" date="2024-08" db="EMBL/GenBank/DDBJ databases">
        <authorList>
            <person name="Lu H."/>
        </authorList>
    </citation>
    <scope>NUCLEOTIDE SEQUENCE [LARGE SCALE GENOMIC DNA]</scope>
    <source>
        <strain evidence="12 13">DXS20W</strain>
    </source>
</reference>
<feature type="domain" description="PDZ" evidence="10">
    <location>
        <begin position="799"/>
        <end position="878"/>
    </location>
</feature>
<keyword evidence="13" id="KW-1185">Reference proteome</keyword>
<dbReference type="InterPro" id="IPR029045">
    <property type="entry name" value="ClpP/crotonase-like_dom_sf"/>
</dbReference>
<evidence type="ECO:0000256" key="8">
    <source>
        <dbReference type="SAM" id="MobiDB-lite"/>
    </source>
</evidence>
<dbReference type="Gene3D" id="2.30.42.10">
    <property type="match status" value="1"/>
</dbReference>
<accession>A0ABW7GNV0</accession>
<evidence type="ECO:0000313" key="12">
    <source>
        <dbReference type="EMBL" id="MFG6463639.1"/>
    </source>
</evidence>
<dbReference type="SMART" id="SM00245">
    <property type="entry name" value="TSPc"/>
    <property type="match status" value="1"/>
</dbReference>
<comment type="similarity">
    <text evidence="2 7">Belongs to the peptidase S41B family.</text>
</comment>
<dbReference type="InterPro" id="IPR005151">
    <property type="entry name" value="Tail-specific_protease"/>
</dbReference>
<evidence type="ECO:0000256" key="7">
    <source>
        <dbReference type="PIRNR" id="PIRNR036421"/>
    </source>
</evidence>
<evidence type="ECO:0000256" key="9">
    <source>
        <dbReference type="SAM" id="SignalP"/>
    </source>
</evidence>
<proteinExistence type="inferred from homology"/>
<dbReference type="EMBL" id="JBIGHX010000007">
    <property type="protein sequence ID" value="MFG6463639.1"/>
    <property type="molecule type" value="Genomic_DNA"/>
</dbReference>
<evidence type="ECO:0000256" key="5">
    <source>
        <dbReference type="ARBA" id="ARBA00022801"/>
    </source>
</evidence>
<dbReference type="Pfam" id="PF03572">
    <property type="entry name" value="Peptidase_S41"/>
    <property type="match status" value="1"/>
</dbReference>
<evidence type="ECO:0000313" key="13">
    <source>
        <dbReference type="Proteomes" id="UP001606302"/>
    </source>
</evidence>
<dbReference type="PANTHER" id="PTHR43253">
    <property type="entry name" value="TRICORN PROTEASE HOMOLOG 2-RELATED"/>
    <property type="match status" value="1"/>
</dbReference>
<dbReference type="Gene3D" id="3.90.226.10">
    <property type="entry name" value="2-enoyl-CoA Hydratase, Chain A, domain 1"/>
    <property type="match status" value="1"/>
</dbReference>
<name>A0ABW7GNV0_9BURK</name>
<dbReference type="Gene3D" id="2.120.10.60">
    <property type="entry name" value="Tricorn protease N-terminal domain"/>
    <property type="match status" value="1"/>
</dbReference>
<dbReference type="InterPro" id="IPR028204">
    <property type="entry name" value="Tricorn_C1"/>
</dbReference>
<dbReference type="Pfam" id="PF14684">
    <property type="entry name" value="Tricorn_C1"/>
    <property type="match status" value="1"/>
</dbReference>
<comment type="caution">
    <text evidence="12">The sequence shown here is derived from an EMBL/GenBank/DDBJ whole genome shotgun (WGS) entry which is preliminary data.</text>
</comment>
<evidence type="ECO:0000259" key="11">
    <source>
        <dbReference type="SMART" id="SM00245"/>
    </source>
</evidence>
<dbReference type="InterPro" id="IPR012393">
    <property type="entry name" value="Tricorn_protease"/>
</dbReference>
<dbReference type="InterPro" id="IPR036034">
    <property type="entry name" value="PDZ_sf"/>
</dbReference>
<feature type="domain" description="Tail specific protease" evidence="11">
    <location>
        <begin position="867"/>
        <end position="1076"/>
    </location>
</feature>
<sequence>MPRFRIAALAAALCATSAWAAGTSGFYRQPTLQGDSVYFVAEGDLWRTAGNGGAAQRLTTHPGLESQPVVSPDGQWLAFTGQYDGGTEIYLMPVAGGTPKRLTWEGGGMRVWGFTAAGEVLYTGLDARPGAQLFAVDVKTGQRRQLPVGQASDAALSADGKTLYFTRNGLRSDNARQYRGGAIARLWVLDLTGNGEARPFVAEGNNDRRPLPYRAANGEARVAFLSDRDGSVNIWSVNTQGADLRQHSTHKGWDIRHADVEGGRAVYALGADLYTLDLAPGAAPRKLDIALGGDFDQMRERWIKKPQDFLTDQAFAPNGERVLLAARGHLATQGVQQLRRAELPQPADGRCKHGEFSSDSRSVFAICDFSGEHEIWRFAANGTGQPERITSGATTQRMELLPSPDGRWLAHTDKEGRLWLTDVKTQATREIARSTLGAPPQLQAWSPDGQVLAWQQSLRHADRTQLQLYRVADGRTHTLTSDRYDTEGAAFSPDGQWLYFTSSRNFATTGNGSPWGDRNTGPFFGFRSKLYAVALQPGLRSPFAAKDELESPAEKKADEQRAEDRKATDKAPTERKADAKDSKDGKDDKKAAAPEKRGKPAIVFEGLNERLYELPVPAGTYRALRTDGKRLWFLDRDLDGKTQLKSIGIDNQGGAPEVLASDVRAYELSADGKKLMLVRNQGQAAPEVLIVDAAPKLPADLSKLTVRWSDWQIATQPRAEWRQMFADAWRMHRDHFYDKDMHGVDWAAVRSKYAPLVDRVTDRFELGELMAQMVSELGALHSQVGVGDTRPGPDEPGLAGLGGRFSRAPGGWRIDAIYGHELELPAEAPPLAAAGVDLKVGDVITHVNGRATADAPHILELLRGQAGRQVLLDVKRADGKPMQRIVTPVAQMRENQLRYNDWRVSRARTVEQLGQGRIGYVHLRAMGPNDIADFVREFYAAGDRDGLIIDVRYNNGGNIDSWILEKLLRRAWAFWQPRSPAGSPVYANMQNVWRGHTVVLMNEDTYSDGETFSEGFKRLQLGPVIGKRSSGAGVWLSDRNRLIDNGIMRAAETGQMDASGRFLIEGVGVTPDIEVDNLPRATFLGQDAQLDAAIAELKKRIAEQPVAPVKPGAYPRPVRP</sequence>
<dbReference type="SMART" id="SM00228">
    <property type="entry name" value="PDZ"/>
    <property type="match status" value="1"/>
</dbReference>
<dbReference type="RefSeq" id="WP_394512797.1">
    <property type="nucleotide sequence ID" value="NZ_JBIGHX010000007.1"/>
</dbReference>
<dbReference type="Pfam" id="PF26549">
    <property type="entry name" value="Tricorn_N"/>
    <property type="match status" value="1"/>
</dbReference>
<keyword evidence="6 7" id="KW-0720">Serine protease</keyword>
<dbReference type="Gene3D" id="2.130.10.10">
    <property type="entry name" value="YVTN repeat-like/Quinoprotein amine dehydrogenase"/>
    <property type="match status" value="1"/>
</dbReference>
<keyword evidence="5 7" id="KW-0378">Hydrolase</keyword>
<dbReference type="Pfam" id="PF14685">
    <property type="entry name" value="PDZ_Tricorn"/>
    <property type="match status" value="1"/>
</dbReference>
<evidence type="ECO:0000256" key="3">
    <source>
        <dbReference type="ARBA" id="ARBA00022490"/>
    </source>
</evidence>
<protein>
    <recommendedName>
        <fullName evidence="7">Tricorn protease homolog</fullName>
        <ecNumber evidence="7">3.4.21.-</ecNumber>
    </recommendedName>
</protein>
<organism evidence="12 13">
    <name type="scientific">Pelomonas lactea</name>
    <dbReference type="NCBI Taxonomy" id="3299030"/>
    <lineage>
        <taxon>Bacteria</taxon>
        <taxon>Pseudomonadati</taxon>
        <taxon>Pseudomonadota</taxon>
        <taxon>Betaproteobacteria</taxon>
        <taxon>Burkholderiales</taxon>
        <taxon>Sphaerotilaceae</taxon>
        <taxon>Roseateles</taxon>
    </lineage>
</organism>
<evidence type="ECO:0000256" key="4">
    <source>
        <dbReference type="ARBA" id="ARBA00022670"/>
    </source>
</evidence>
<dbReference type="Pfam" id="PF26550">
    <property type="entry name" value="Tricorn_2nd"/>
    <property type="match status" value="1"/>
</dbReference>
<dbReference type="PANTHER" id="PTHR43253:SF1">
    <property type="entry name" value="TRICORN PROTEASE HOMOLOG 2-RELATED"/>
    <property type="match status" value="1"/>
</dbReference>
<feature type="chain" id="PRO_5045498840" description="Tricorn protease homolog" evidence="9">
    <location>
        <begin position="21"/>
        <end position="1120"/>
    </location>
</feature>
<dbReference type="SUPFAM" id="SSF52096">
    <property type="entry name" value="ClpP/crotonase"/>
    <property type="match status" value="1"/>
</dbReference>
<comment type="subcellular location">
    <subcellularLocation>
        <location evidence="1 7">Cytoplasm</location>
    </subcellularLocation>
</comment>
<keyword evidence="9" id="KW-0732">Signal</keyword>